<keyword evidence="11" id="KW-1185">Reference proteome</keyword>
<comment type="function">
    <text evidence="5">A flexible structure which links the flagellar filament to the drive apparatus in the basal body.</text>
</comment>
<dbReference type="PANTHER" id="PTHR30435">
    <property type="entry name" value="FLAGELLAR PROTEIN"/>
    <property type="match status" value="1"/>
</dbReference>
<dbReference type="InterPro" id="IPR011491">
    <property type="entry name" value="FlgE_D2"/>
</dbReference>
<evidence type="ECO:0000313" key="10">
    <source>
        <dbReference type="EMBL" id="MEK9502507.1"/>
    </source>
</evidence>
<evidence type="ECO:0000259" key="9">
    <source>
        <dbReference type="Pfam" id="PF22692"/>
    </source>
</evidence>
<feature type="domain" description="Flagellar basal-body/hook protein C-terminal" evidence="7">
    <location>
        <begin position="363"/>
        <end position="407"/>
    </location>
</feature>
<dbReference type="Pfam" id="PF07559">
    <property type="entry name" value="FlgE_D2"/>
    <property type="match status" value="1"/>
</dbReference>
<comment type="similarity">
    <text evidence="2 5">Belongs to the flagella basal body rod proteins family.</text>
</comment>
<feature type="domain" description="Flagellar hook protein FlgE/F/G-like D1" evidence="9">
    <location>
        <begin position="95"/>
        <end position="154"/>
    </location>
</feature>
<dbReference type="InterPro" id="IPR010930">
    <property type="entry name" value="Flg_bb/hook_C_dom"/>
</dbReference>
<dbReference type="RefSeq" id="WP_405280607.1">
    <property type="nucleotide sequence ID" value="NZ_CP144380.1"/>
</dbReference>
<evidence type="ECO:0000256" key="4">
    <source>
        <dbReference type="ARBA" id="ARBA00023143"/>
    </source>
</evidence>
<dbReference type="InterPro" id="IPR001444">
    <property type="entry name" value="Flag_bb_rod_N"/>
</dbReference>
<protein>
    <recommendedName>
        <fullName evidence="3 5">Flagellar hook protein FlgE</fullName>
    </recommendedName>
</protein>
<evidence type="ECO:0000259" key="6">
    <source>
        <dbReference type="Pfam" id="PF00460"/>
    </source>
</evidence>
<keyword evidence="10" id="KW-0969">Cilium</keyword>
<accession>A0ABU9EEE0</accession>
<evidence type="ECO:0000313" key="11">
    <source>
        <dbReference type="Proteomes" id="UP001484239"/>
    </source>
</evidence>
<evidence type="ECO:0000256" key="5">
    <source>
        <dbReference type="RuleBase" id="RU362116"/>
    </source>
</evidence>
<dbReference type="SUPFAM" id="SSF117143">
    <property type="entry name" value="Flagellar hook protein flgE"/>
    <property type="match status" value="1"/>
</dbReference>
<feature type="domain" description="Flagellar hook protein FlgE D2" evidence="8">
    <location>
        <begin position="172"/>
        <end position="289"/>
    </location>
</feature>
<keyword evidence="4 5" id="KW-0975">Bacterial flagellum</keyword>
<keyword evidence="10" id="KW-0282">Flagellum</keyword>
<dbReference type="InterPro" id="IPR020013">
    <property type="entry name" value="Flagellar_FlgE/F/G"/>
</dbReference>
<evidence type="ECO:0000256" key="3">
    <source>
        <dbReference type="ARBA" id="ARBA00019015"/>
    </source>
</evidence>
<comment type="subcellular location">
    <subcellularLocation>
        <location evidence="1 5">Bacterial flagellum basal body</location>
    </subcellularLocation>
</comment>
<sequence length="409" mass="42911">MMRSLFSGVSGLRNHQVRMDVIGNNIANVNTVGFKAGRVTFEEAFAQTVRGPGTGNAGIGGTNPMQVGLGMNIGTIDMLFGQGNLENTGRVTDLAVQGDSFFVVSDGEQNFYTRAGNFNLDSQGRLVAGNGYVVQGRQANAGELTDTVGDIVLPFGQRASAQATETMDMTGNLDAAAEDGDVRETTMTVFDEQGGQHEVTVTFTKNGANTWDFAITATGGTVNGGDTGTLTFNDDGTLIGPESIDFDFTPDGFAGNQVVTIDFGTADTIDGLSQFSSASTAVLSEQDGYTMGDLQQISVDQFGIISGSFTNGTTLVLGQVALADFNNPSGLFRAGDNMYTPSNNSGSAVINYAGEGSQSVITSGALEMSNVDLAQEFTNMITAQRGFQSNARVITTSDEMLQELVSLKR</sequence>
<dbReference type="NCBIfam" id="TIGR03506">
    <property type="entry name" value="FlgEFG_subfam"/>
    <property type="match status" value="1"/>
</dbReference>
<gene>
    <name evidence="10" type="ORF">WI372_16055</name>
</gene>
<dbReference type="EMBL" id="JBBHLI010000012">
    <property type="protein sequence ID" value="MEK9502507.1"/>
    <property type="molecule type" value="Genomic_DNA"/>
</dbReference>
<dbReference type="InterPro" id="IPR037058">
    <property type="entry name" value="Falgellar_hook_FlgE_sf"/>
</dbReference>
<evidence type="ECO:0000259" key="8">
    <source>
        <dbReference type="Pfam" id="PF07559"/>
    </source>
</evidence>
<organism evidence="10 11">
    <name type="scientific">Gaopeijia maritima</name>
    <dbReference type="NCBI Taxonomy" id="3119007"/>
    <lineage>
        <taxon>Bacteria</taxon>
        <taxon>Pseudomonadati</taxon>
        <taxon>Gemmatimonadota</taxon>
        <taxon>Longimicrobiia</taxon>
        <taxon>Gaopeijiales</taxon>
        <taxon>Gaopeijiaceae</taxon>
        <taxon>Gaopeijia</taxon>
    </lineage>
</organism>
<dbReference type="Proteomes" id="UP001484239">
    <property type="component" value="Unassembled WGS sequence"/>
</dbReference>
<dbReference type="Pfam" id="PF00460">
    <property type="entry name" value="Flg_bb_rod"/>
    <property type="match status" value="1"/>
</dbReference>
<keyword evidence="10" id="KW-0966">Cell projection</keyword>
<name>A0ABU9EEE0_9BACT</name>
<proteinExistence type="inferred from homology"/>
<dbReference type="PANTHER" id="PTHR30435:SF1">
    <property type="entry name" value="FLAGELLAR HOOK PROTEIN FLGE"/>
    <property type="match status" value="1"/>
</dbReference>
<evidence type="ECO:0000259" key="7">
    <source>
        <dbReference type="Pfam" id="PF06429"/>
    </source>
</evidence>
<dbReference type="InterPro" id="IPR037925">
    <property type="entry name" value="FlgE/F/G-like"/>
</dbReference>
<dbReference type="Pfam" id="PF22692">
    <property type="entry name" value="LlgE_F_G_D1"/>
    <property type="match status" value="1"/>
</dbReference>
<evidence type="ECO:0000256" key="2">
    <source>
        <dbReference type="ARBA" id="ARBA00009677"/>
    </source>
</evidence>
<dbReference type="InterPro" id="IPR053967">
    <property type="entry name" value="LlgE_F_G-like_D1"/>
</dbReference>
<dbReference type="Pfam" id="PF06429">
    <property type="entry name" value="Flg_bbr_C"/>
    <property type="match status" value="1"/>
</dbReference>
<reference evidence="10 11" key="1">
    <citation type="submission" date="2024-02" db="EMBL/GenBank/DDBJ databases">
        <title>A novel Gemmatimonadota bacterium.</title>
        <authorList>
            <person name="Du Z.-J."/>
            <person name="Ye Y.-Q."/>
        </authorList>
    </citation>
    <scope>NUCLEOTIDE SEQUENCE [LARGE SCALE GENOMIC DNA]</scope>
    <source>
        <strain evidence="10 11">DH-20</strain>
    </source>
</reference>
<dbReference type="Gene3D" id="2.60.98.20">
    <property type="entry name" value="Flagellar hook protein FlgE"/>
    <property type="match status" value="1"/>
</dbReference>
<comment type="caution">
    <text evidence="10">The sequence shown here is derived from an EMBL/GenBank/DDBJ whole genome shotgun (WGS) entry which is preliminary data.</text>
</comment>
<feature type="domain" description="Flagellar basal body rod protein N-terminal" evidence="6">
    <location>
        <begin position="8"/>
        <end position="35"/>
    </location>
</feature>
<evidence type="ECO:0000256" key="1">
    <source>
        <dbReference type="ARBA" id="ARBA00004117"/>
    </source>
</evidence>